<dbReference type="GO" id="GO:0006811">
    <property type="term" value="P:monoatomic ion transport"/>
    <property type="evidence" value="ECO:0007669"/>
    <property type="project" value="UniProtKB-KW"/>
</dbReference>
<reference evidence="14 15" key="1">
    <citation type="submission" date="2024-10" db="EMBL/GenBank/DDBJ databases">
        <title>Updated reference genomes for cyclostephanoid diatoms.</title>
        <authorList>
            <person name="Roberts W.R."/>
            <person name="Alverson A.J."/>
        </authorList>
    </citation>
    <scope>NUCLEOTIDE SEQUENCE [LARGE SCALE GENOMIC DNA]</scope>
    <source>
        <strain evidence="14 15">AJA228-03</strain>
    </source>
</reference>
<protein>
    <recommendedName>
        <fullName evidence="3">Molybdate-anion transporter</fullName>
    </recommendedName>
    <alternativeName>
        <fullName evidence="10">Major facilitator superfamily domain-containing protein 5</fullName>
    </alternativeName>
    <alternativeName>
        <fullName evidence="11">Molybdate transporter 2 homolog</fullName>
    </alternativeName>
</protein>
<dbReference type="PANTHER" id="PTHR23516">
    <property type="entry name" value="SAM (S-ADENOSYL METHIONINE) TRANSPORTER"/>
    <property type="match status" value="1"/>
</dbReference>
<evidence type="ECO:0000256" key="5">
    <source>
        <dbReference type="ARBA" id="ARBA00022475"/>
    </source>
</evidence>
<feature type="transmembrane region" description="Helical" evidence="13">
    <location>
        <begin position="720"/>
        <end position="740"/>
    </location>
</feature>
<dbReference type="EMBL" id="JALLPB020000294">
    <property type="protein sequence ID" value="KAL3810893.1"/>
    <property type="molecule type" value="Genomic_DNA"/>
</dbReference>
<evidence type="ECO:0000256" key="2">
    <source>
        <dbReference type="ARBA" id="ARBA00004651"/>
    </source>
</evidence>
<dbReference type="GO" id="GO:0005886">
    <property type="term" value="C:plasma membrane"/>
    <property type="evidence" value="ECO:0007669"/>
    <property type="project" value="UniProtKB-SubCell"/>
</dbReference>
<feature type="compositionally biased region" description="Low complexity" evidence="12">
    <location>
        <begin position="67"/>
        <end position="80"/>
    </location>
</feature>
<feature type="transmembrane region" description="Helical" evidence="13">
    <location>
        <begin position="169"/>
        <end position="192"/>
    </location>
</feature>
<feature type="transmembrane region" description="Helical" evidence="13">
    <location>
        <begin position="465"/>
        <end position="483"/>
    </location>
</feature>
<dbReference type="InterPro" id="IPR008509">
    <property type="entry name" value="MOT2/MFSD5"/>
</dbReference>
<dbReference type="InterPro" id="IPR036259">
    <property type="entry name" value="MFS_trans_sf"/>
</dbReference>
<evidence type="ECO:0000256" key="7">
    <source>
        <dbReference type="ARBA" id="ARBA00022989"/>
    </source>
</evidence>
<keyword evidence="9 13" id="KW-0472">Membrane</keyword>
<name>A0ABD3RDD3_9STRA</name>
<keyword evidence="15" id="KW-1185">Reference proteome</keyword>
<dbReference type="Pfam" id="PF05631">
    <property type="entry name" value="MFS_5"/>
    <property type="match status" value="1"/>
</dbReference>
<feature type="transmembrane region" description="Helical" evidence="13">
    <location>
        <begin position="370"/>
        <end position="391"/>
    </location>
</feature>
<dbReference type="Gene3D" id="1.20.1250.20">
    <property type="entry name" value="MFS general substrate transporter like domains"/>
    <property type="match status" value="1"/>
</dbReference>
<evidence type="ECO:0000256" key="8">
    <source>
        <dbReference type="ARBA" id="ARBA00023065"/>
    </source>
</evidence>
<keyword evidence="5" id="KW-1003">Cell membrane</keyword>
<comment type="function">
    <text evidence="1">Mediates high-affinity intracellular uptake of the rare oligo-element molybdenum.</text>
</comment>
<comment type="subcellular location">
    <subcellularLocation>
        <location evidence="2">Cell membrane</location>
        <topology evidence="2">Multi-pass membrane protein</topology>
    </subcellularLocation>
</comment>
<feature type="compositionally biased region" description="Basic residues" evidence="12">
    <location>
        <begin position="235"/>
        <end position="244"/>
    </location>
</feature>
<keyword evidence="4" id="KW-0813">Transport</keyword>
<evidence type="ECO:0000313" key="14">
    <source>
        <dbReference type="EMBL" id="KAL3810893.1"/>
    </source>
</evidence>
<feature type="transmembrane region" description="Helical" evidence="13">
    <location>
        <begin position="433"/>
        <end position="453"/>
    </location>
</feature>
<feature type="compositionally biased region" description="Low complexity" evidence="12">
    <location>
        <begin position="12"/>
        <end position="34"/>
    </location>
</feature>
<dbReference type="AlphaFoldDB" id="A0ABD3RDD3"/>
<sequence>MESPESIVGTRSPSSSSSNGEGVESSTATTTTTTMRSPRSGGLSRRVAATTTAAVESSQADDRLRPRLSPSRASSPPSIGRPREHTHHHHRNRHPLCYVRVALFALLFLWIALQLSVAQIHLGGGGGGGGAAHDDATSATTTAAVVDGGGGDRRSDRDDEGVGDGGGRVVVSSVEGMVARGGIVSFLLGASYDDTGRRRTEYDFVLVFYVLMLMNVATMIPSWFRRLMGTSANGARRRRRRPKRPGGDPADDANARETTATTTATAAATATAECERRVIVHDELLRTYLPAYLLATCADWLQGPYKYALYSGYGYGRRDIAHLFVAGYGSGMVLGGIIGGLADTYGRRRLCLVYCGSYAMSVLTKHCRRFGVLLVGRAFGGIATSLLFSVFESWFICAHGARGLGRQLVEDEPRRGGGGGTEEEMWLARGLSASSYGSSLVAIGSGVIANRVVAMSGKIRPMYGGSSATASVGLFGGGTSLYVGGYISAFDACLVPLSLCAMMILLLWEENYGESSTASPPRESKDEEGLSSNRDDDCIAARRRRERDSKYTKKHSSMIFEDVDDSVIDVVNKGVGRQEHATLLTVKDIDQEESSPTKRKHQSNNGVMVSTLLDGVHTVWNSPDILICCIVGSVFEGAMYVFIFLWTPTLTSLQEKLDHLRSDNDLAIETNPVEDATKDPHDIESDLPFGWIFSTFMVSCMLGTIAFSRLSNAGVSASKCLVGILALASLSCLAMARPLSSIGAIVPEDQRAAIYNVFRLPLNLFMLAYLVGDYSTESSFMANAVLLMVTCILQIRLAWGGSDVGNQYKQQQQ</sequence>
<evidence type="ECO:0000313" key="15">
    <source>
        <dbReference type="Proteomes" id="UP001530377"/>
    </source>
</evidence>
<evidence type="ECO:0000256" key="12">
    <source>
        <dbReference type="SAM" id="MobiDB-lite"/>
    </source>
</evidence>
<feature type="region of interest" description="Disordered" evidence="12">
    <location>
        <begin position="1"/>
        <end position="91"/>
    </location>
</feature>
<feature type="region of interest" description="Disordered" evidence="12">
    <location>
        <begin position="514"/>
        <end position="543"/>
    </location>
</feature>
<dbReference type="PANTHER" id="PTHR23516:SF1">
    <property type="entry name" value="MOLYBDATE-ANION TRANSPORTER"/>
    <property type="match status" value="1"/>
</dbReference>
<keyword evidence="8" id="KW-0406">Ion transport</keyword>
<feature type="transmembrane region" description="Helical" evidence="13">
    <location>
        <begin position="780"/>
        <end position="799"/>
    </location>
</feature>
<comment type="caution">
    <text evidence="14">The sequence shown here is derived from an EMBL/GenBank/DDBJ whole genome shotgun (WGS) entry which is preliminary data.</text>
</comment>
<evidence type="ECO:0000256" key="6">
    <source>
        <dbReference type="ARBA" id="ARBA00022692"/>
    </source>
</evidence>
<proteinExistence type="predicted"/>
<keyword evidence="6 13" id="KW-0812">Transmembrane</keyword>
<feature type="transmembrane region" description="Helical" evidence="13">
    <location>
        <begin position="320"/>
        <end position="342"/>
    </location>
</feature>
<feature type="compositionally biased region" description="Low complexity" evidence="12">
    <location>
        <begin position="258"/>
        <end position="268"/>
    </location>
</feature>
<feature type="transmembrane region" description="Helical" evidence="13">
    <location>
        <begin position="689"/>
        <end position="708"/>
    </location>
</feature>
<gene>
    <name evidence="14" type="ORF">ACHAXA_009664</name>
</gene>
<evidence type="ECO:0000256" key="9">
    <source>
        <dbReference type="ARBA" id="ARBA00023136"/>
    </source>
</evidence>
<evidence type="ECO:0000256" key="4">
    <source>
        <dbReference type="ARBA" id="ARBA00022448"/>
    </source>
</evidence>
<feature type="transmembrane region" description="Helical" evidence="13">
    <location>
        <begin position="752"/>
        <end position="771"/>
    </location>
</feature>
<accession>A0ABD3RDD3</accession>
<dbReference type="Proteomes" id="UP001530377">
    <property type="component" value="Unassembled WGS sequence"/>
</dbReference>
<evidence type="ECO:0000256" key="13">
    <source>
        <dbReference type="SAM" id="Phobius"/>
    </source>
</evidence>
<dbReference type="SUPFAM" id="SSF103473">
    <property type="entry name" value="MFS general substrate transporter"/>
    <property type="match status" value="2"/>
</dbReference>
<evidence type="ECO:0000256" key="3">
    <source>
        <dbReference type="ARBA" id="ARBA00021242"/>
    </source>
</evidence>
<keyword evidence="7 13" id="KW-1133">Transmembrane helix</keyword>
<evidence type="ECO:0000256" key="11">
    <source>
        <dbReference type="ARBA" id="ARBA00032555"/>
    </source>
</evidence>
<organism evidence="14 15">
    <name type="scientific">Cyclostephanos tholiformis</name>
    <dbReference type="NCBI Taxonomy" id="382380"/>
    <lineage>
        <taxon>Eukaryota</taxon>
        <taxon>Sar</taxon>
        <taxon>Stramenopiles</taxon>
        <taxon>Ochrophyta</taxon>
        <taxon>Bacillariophyta</taxon>
        <taxon>Coscinodiscophyceae</taxon>
        <taxon>Thalassiosirophycidae</taxon>
        <taxon>Stephanodiscales</taxon>
        <taxon>Stephanodiscaceae</taxon>
        <taxon>Cyclostephanos</taxon>
    </lineage>
</organism>
<feature type="transmembrane region" description="Helical" evidence="13">
    <location>
        <begin position="204"/>
        <end position="224"/>
    </location>
</feature>
<feature type="region of interest" description="Disordered" evidence="12">
    <location>
        <begin position="234"/>
        <end position="268"/>
    </location>
</feature>
<feature type="transmembrane region" description="Helical" evidence="13">
    <location>
        <begin position="97"/>
        <end position="117"/>
    </location>
</feature>
<evidence type="ECO:0000256" key="10">
    <source>
        <dbReference type="ARBA" id="ARBA00030646"/>
    </source>
</evidence>
<feature type="transmembrane region" description="Helical" evidence="13">
    <location>
        <begin position="489"/>
        <end position="508"/>
    </location>
</feature>
<evidence type="ECO:0000256" key="1">
    <source>
        <dbReference type="ARBA" id="ARBA00003019"/>
    </source>
</evidence>
<feature type="compositionally biased region" description="Low complexity" evidence="12">
    <location>
        <begin position="137"/>
        <end position="146"/>
    </location>
</feature>
<feature type="region of interest" description="Disordered" evidence="12">
    <location>
        <begin position="124"/>
        <end position="168"/>
    </location>
</feature>
<feature type="compositionally biased region" description="Basic and acidic residues" evidence="12">
    <location>
        <begin position="522"/>
        <end position="543"/>
    </location>
</feature>
<feature type="transmembrane region" description="Helical" evidence="13">
    <location>
        <begin position="625"/>
        <end position="646"/>
    </location>
</feature>